<dbReference type="Proteomes" id="UP000515756">
    <property type="component" value="Chromosome"/>
</dbReference>
<dbReference type="EMBL" id="CP120942">
    <property type="protein sequence ID" value="WFF96466.1"/>
    <property type="molecule type" value="Genomic_DNA"/>
</dbReference>
<evidence type="ECO:0000313" key="4">
    <source>
        <dbReference type="Proteomes" id="UP000515756"/>
    </source>
</evidence>
<gene>
    <name evidence="3" type="ORF">P5S46_12360</name>
    <name evidence="2" type="ORF">WP2W18E01_17660</name>
</gene>
<reference evidence="2 4" key="1">
    <citation type="submission" date="2019-12" db="EMBL/GenBank/DDBJ databases">
        <title>complete genome sequences of Aeromonas caviae str. WP2-W18-ESBL-01 isolated from wastewater treatment plant effluent.</title>
        <authorList>
            <person name="Sekizuka T."/>
            <person name="Itokawa K."/>
            <person name="Yatsu K."/>
            <person name="Inamine Y."/>
            <person name="Kuroda M."/>
        </authorList>
    </citation>
    <scope>NUCLEOTIDE SEQUENCE [LARGE SCALE GENOMIC DNA]</scope>
    <source>
        <strain evidence="2 4">WP2-W18-ESBL-01</strain>
    </source>
</reference>
<dbReference type="GeneID" id="48822001"/>
<dbReference type="InterPro" id="IPR001633">
    <property type="entry name" value="EAL_dom"/>
</dbReference>
<reference evidence="3" key="2">
    <citation type="submission" date="2023-03" db="EMBL/GenBank/DDBJ databases">
        <title>Aeromonas caviae strain AC1520.</title>
        <authorList>
            <person name="Xie T."/>
            <person name="Zhang Q."/>
            <person name="Deng J."/>
            <person name="Li X."/>
        </authorList>
    </citation>
    <scope>NUCLEOTIDE SEQUENCE</scope>
    <source>
        <strain evidence="3">AC1520</strain>
    </source>
</reference>
<dbReference type="OrthoDB" id="6623526at2"/>
<evidence type="ECO:0000313" key="2">
    <source>
        <dbReference type="EMBL" id="BBQ30184.1"/>
    </source>
</evidence>
<dbReference type="SUPFAM" id="SSF141868">
    <property type="entry name" value="EAL domain-like"/>
    <property type="match status" value="1"/>
</dbReference>
<dbReference type="Proteomes" id="UP001218423">
    <property type="component" value="Chromosome"/>
</dbReference>
<dbReference type="AlphaFoldDB" id="A0A6S4T598"/>
<proteinExistence type="predicted"/>
<dbReference type="InterPro" id="IPR035919">
    <property type="entry name" value="EAL_sf"/>
</dbReference>
<dbReference type="RefSeq" id="WP_039038809.1">
    <property type="nucleotide sequence ID" value="NZ_AP021927.1"/>
</dbReference>
<dbReference type="PROSITE" id="PS50883">
    <property type="entry name" value="EAL"/>
    <property type="match status" value="1"/>
</dbReference>
<evidence type="ECO:0000313" key="3">
    <source>
        <dbReference type="EMBL" id="WFF96466.1"/>
    </source>
</evidence>
<sequence length="234" mass="26906">MTTIISHSIEGHDYIRHTIEPIANLHVGDIVAVEVISFSEKKAVFSRANFSNMTTSYAAWLFTQQLVFFKDLNKIDSRLYQAVFLRVDMHLMECFISWEDFGSYISNFGLSMAFEMADIADGIPDLALNNMARLRRLGVKLWINNADESLLSMDHVSAALFDGIRVNKQFFWRCFTRCDGTAMTRLTADWGHDNVIIEGVENKHHLSFLRLHGFVQGQGFYWRARLLRNLISSL</sequence>
<accession>A0A6S4T598</accession>
<name>A0A6S4T598_AERCA</name>
<dbReference type="EMBL" id="AP021927">
    <property type="protein sequence ID" value="BBQ30184.1"/>
    <property type="molecule type" value="Genomic_DNA"/>
</dbReference>
<dbReference type="Pfam" id="PF00563">
    <property type="entry name" value="EAL"/>
    <property type="match status" value="1"/>
</dbReference>
<evidence type="ECO:0000259" key="1">
    <source>
        <dbReference type="PROSITE" id="PS50883"/>
    </source>
</evidence>
<protein>
    <submittedName>
        <fullName evidence="3">EAL domain-containing protein</fullName>
    </submittedName>
</protein>
<feature type="domain" description="EAL" evidence="1">
    <location>
        <begin position="1"/>
        <end position="234"/>
    </location>
</feature>
<dbReference type="Gene3D" id="3.20.20.450">
    <property type="entry name" value="EAL domain"/>
    <property type="match status" value="1"/>
</dbReference>
<organism evidence="2 4">
    <name type="scientific">Aeromonas caviae</name>
    <name type="common">Aeromonas punctata</name>
    <dbReference type="NCBI Taxonomy" id="648"/>
    <lineage>
        <taxon>Bacteria</taxon>
        <taxon>Pseudomonadati</taxon>
        <taxon>Pseudomonadota</taxon>
        <taxon>Gammaproteobacteria</taxon>
        <taxon>Aeromonadales</taxon>
        <taxon>Aeromonadaceae</taxon>
        <taxon>Aeromonas</taxon>
    </lineage>
</organism>